<proteinExistence type="predicted"/>
<dbReference type="CDD" id="cd02042">
    <property type="entry name" value="ParAB_family"/>
    <property type="match status" value="1"/>
</dbReference>
<evidence type="ECO:0000313" key="2">
    <source>
        <dbReference type="EMBL" id="MYC93741.1"/>
    </source>
</evidence>
<dbReference type="AlphaFoldDB" id="A0A6B1D1U1"/>
<dbReference type="PANTHER" id="PTHR13696">
    <property type="entry name" value="P-LOOP CONTAINING NUCLEOSIDE TRIPHOSPHATE HYDROLASE"/>
    <property type="match status" value="1"/>
</dbReference>
<name>A0A6B1D1U1_9CHLR</name>
<comment type="caution">
    <text evidence="2">The sequence shown here is derived from an EMBL/GenBank/DDBJ whole genome shotgun (WGS) entry which is preliminary data.</text>
</comment>
<protein>
    <submittedName>
        <fullName evidence="2">ParA family protein</fullName>
    </submittedName>
</protein>
<dbReference type="Pfam" id="PF13614">
    <property type="entry name" value="AAA_31"/>
    <property type="match status" value="1"/>
</dbReference>
<gene>
    <name evidence="2" type="ORF">F4X14_02115</name>
</gene>
<feature type="domain" description="AAA" evidence="1">
    <location>
        <begin position="5"/>
        <end position="196"/>
    </location>
</feature>
<reference evidence="2" key="1">
    <citation type="submission" date="2019-09" db="EMBL/GenBank/DDBJ databases">
        <title>Characterisation of the sponge microbiome using genome-centric metagenomics.</title>
        <authorList>
            <person name="Engelberts J.P."/>
            <person name="Robbins S.J."/>
            <person name="De Goeij J.M."/>
            <person name="Aranda M."/>
            <person name="Bell S.C."/>
            <person name="Webster N.S."/>
        </authorList>
    </citation>
    <scope>NUCLEOTIDE SEQUENCE</scope>
    <source>
        <strain evidence="2">SB0661_bin_32</strain>
    </source>
</reference>
<dbReference type="Gene3D" id="3.40.50.300">
    <property type="entry name" value="P-loop containing nucleotide triphosphate hydrolases"/>
    <property type="match status" value="1"/>
</dbReference>
<dbReference type="PANTHER" id="PTHR13696:SF99">
    <property type="entry name" value="COBYRINIC ACID AC-DIAMIDE SYNTHASE"/>
    <property type="match status" value="1"/>
</dbReference>
<dbReference type="EMBL" id="VXMH01000014">
    <property type="protein sequence ID" value="MYC93741.1"/>
    <property type="molecule type" value="Genomic_DNA"/>
</dbReference>
<sequence>MSVPVLTFFNNKGGVGKTSLVYHLAWMLSDSGYHVLACDLDPQANLTAAFLNEERLEELWKDNNSTAGQTIMQCVRPLTRAGDVRSPALVPIALSLGLIPGDLALAGFEDVLSTEWPNALGSGELYRSFRVLTAFATVMQDGARQMNADIILADVGPNLGAINRSALIATDYIIVPLGADLFSLQGLRNLGPSLNRWRADWRKRRDNWQQPEFLLPAGAMKPIGYVVQQHGVRLSRPVKAYDKWVNRMPEEYARNLLGDSVGPYAATPVQDTAHALATVKHFRSLVPMAQEARKPIFHLTTADGAIGSHAAAANDARRDFKQLANKIAQIVMPEAVAAD</sequence>
<accession>A0A6B1D1U1</accession>
<dbReference type="SUPFAM" id="SSF52540">
    <property type="entry name" value="P-loop containing nucleoside triphosphate hydrolases"/>
    <property type="match status" value="1"/>
</dbReference>
<dbReference type="InterPro" id="IPR025669">
    <property type="entry name" value="AAA_dom"/>
</dbReference>
<dbReference type="InterPro" id="IPR050678">
    <property type="entry name" value="DNA_Partitioning_ATPase"/>
</dbReference>
<organism evidence="2">
    <name type="scientific">Caldilineaceae bacterium SB0661_bin_32</name>
    <dbReference type="NCBI Taxonomy" id="2605255"/>
    <lineage>
        <taxon>Bacteria</taxon>
        <taxon>Bacillati</taxon>
        <taxon>Chloroflexota</taxon>
        <taxon>Caldilineae</taxon>
        <taxon>Caldilineales</taxon>
        <taxon>Caldilineaceae</taxon>
    </lineage>
</organism>
<evidence type="ECO:0000259" key="1">
    <source>
        <dbReference type="Pfam" id="PF13614"/>
    </source>
</evidence>
<dbReference type="InterPro" id="IPR027417">
    <property type="entry name" value="P-loop_NTPase"/>
</dbReference>